<reference evidence="2 3" key="1">
    <citation type="submission" date="2024-05" db="EMBL/GenBank/DDBJ databases">
        <title>Sphingomonas sp. HF-S3 16S ribosomal RNA gene Genome sequencing and assembly.</title>
        <authorList>
            <person name="Lee H."/>
        </authorList>
    </citation>
    <scope>NUCLEOTIDE SEQUENCE [LARGE SCALE GENOMIC DNA]</scope>
    <source>
        <strain evidence="2 3">HF-S3</strain>
    </source>
</reference>
<dbReference type="Gene3D" id="2.40.70.10">
    <property type="entry name" value="Acid Proteases"/>
    <property type="match status" value="2"/>
</dbReference>
<keyword evidence="2" id="KW-0378">Hydrolase</keyword>
<name>A0ABV0BDX3_9SPHN</name>
<dbReference type="RefSeq" id="WP_346247878.1">
    <property type="nucleotide sequence ID" value="NZ_JBDIZK010000010.1"/>
</dbReference>
<evidence type="ECO:0000256" key="1">
    <source>
        <dbReference type="SAM" id="SignalP"/>
    </source>
</evidence>
<evidence type="ECO:0000313" key="3">
    <source>
        <dbReference type="Proteomes" id="UP001427805"/>
    </source>
</evidence>
<organism evidence="2 3">
    <name type="scientific">Sphingomonas rustica</name>
    <dbReference type="NCBI Taxonomy" id="3103142"/>
    <lineage>
        <taxon>Bacteria</taxon>
        <taxon>Pseudomonadati</taxon>
        <taxon>Pseudomonadota</taxon>
        <taxon>Alphaproteobacteria</taxon>
        <taxon>Sphingomonadales</taxon>
        <taxon>Sphingomonadaceae</taxon>
        <taxon>Sphingomonas</taxon>
    </lineage>
</organism>
<proteinExistence type="predicted"/>
<comment type="caution">
    <text evidence="2">The sequence shown here is derived from an EMBL/GenBank/DDBJ whole genome shotgun (WGS) entry which is preliminary data.</text>
</comment>
<dbReference type="EMBL" id="JBDIZK010000010">
    <property type="protein sequence ID" value="MEN3748841.1"/>
    <property type="molecule type" value="Genomic_DNA"/>
</dbReference>
<keyword evidence="1" id="KW-0732">Signal</keyword>
<feature type="signal peptide" evidence="1">
    <location>
        <begin position="1"/>
        <end position="25"/>
    </location>
</feature>
<accession>A0ABV0BDX3</accession>
<feature type="chain" id="PRO_5045727810" evidence="1">
    <location>
        <begin position="26"/>
        <end position="296"/>
    </location>
</feature>
<dbReference type="EC" id="3.4.23.-" evidence="2"/>
<sequence length="296" mass="30971">MSKILVRCIALFVTALIPVGSALHAQDAPAEAPAEPEVINLYLSETRALVMLRVGDAAPVPVVFDTGTNGNLVDAGLADRLGLPNTGPSPSVDGSTGKPVPGHDSFIRGARLGGVAIRDARATVLAYDLPDEVGIFGPNSFPESLVEMDGPRSRLTIRRKADATLPPGAATPYLGSGGSALPSAILEFDGLSVPAILDTGNDSSIILPLSFKDRLKLDQPPRLYGYAVSAAGRQPIYVARLAGTVRIEGVAIENPEILFMEGGRPNIGLPVLRRITVVYDHGGSRSWILSKGTIAP</sequence>
<keyword evidence="3" id="KW-1185">Reference proteome</keyword>
<dbReference type="Proteomes" id="UP001427805">
    <property type="component" value="Unassembled WGS sequence"/>
</dbReference>
<dbReference type="Pfam" id="PF13650">
    <property type="entry name" value="Asp_protease_2"/>
    <property type="match status" value="2"/>
</dbReference>
<dbReference type="GO" id="GO:0016787">
    <property type="term" value="F:hydrolase activity"/>
    <property type="evidence" value="ECO:0007669"/>
    <property type="project" value="UniProtKB-KW"/>
</dbReference>
<evidence type="ECO:0000313" key="2">
    <source>
        <dbReference type="EMBL" id="MEN3748841.1"/>
    </source>
</evidence>
<protein>
    <submittedName>
        <fullName evidence="2">Retropepsin-like aspartic protease</fullName>
        <ecNumber evidence="2">3.4.23.-</ecNumber>
    </submittedName>
</protein>
<dbReference type="InterPro" id="IPR021109">
    <property type="entry name" value="Peptidase_aspartic_dom_sf"/>
</dbReference>
<gene>
    <name evidence="2" type="ORF">TPR58_16825</name>
</gene>